<protein>
    <submittedName>
        <fullName evidence="1">Uncharacterized protein</fullName>
    </submittedName>
</protein>
<organism evidence="1 2">
    <name type="scientific">Bauhinia variegata</name>
    <name type="common">Purple orchid tree</name>
    <name type="synonym">Phanera variegata</name>
    <dbReference type="NCBI Taxonomy" id="167791"/>
    <lineage>
        <taxon>Eukaryota</taxon>
        <taxon>Viridiplantae</taxon>
        <taxon>Streptophyta</taxon>
        <taxon>Embryophyta</taxon>
        <taxon>Tracheophyta</taxon>
        <taxon>Spermatophyta</taxon>
        <taxon>Magnoliopsida</taxon>
        <taxon>eudicotyledons</taxon>
        <taxon>Gunneridae</taxon>
        <taxon>Pentapetalae</taxon>
        <taxon>rosids</taxon>
        <taxon>fabids</taxon>
        <taxon>Fabales</taxon>
        <taxon>Fabaceae</taxon>
        <taxon>Cercidoideae</taxon>
        <taxon>Cercideae</taxon>
        <taxon>Bauhiniinae</taxon>
        <taxon>Bauhinia</taxon>
    </lineage>
</organism>
<name>A0ACB9KTG0_BAUVA</name>
<accession>A0ACB9KTG0</accession>
<dbReference type="Proteomes" id="UP000828941">
    <property type="component" value="Chromosome 13"/>
</dbReference>
<keyword evidence="2" id="KW-1185">Reference proteome</keyword>
<reference evidence="1 2" key="1">
    <citation type="journal article" date="2022" name="DNA Res.">
        <title>Chromosomal-level genome assembly of the orchid tree Bauhinia variegata (Leguminosae; Cercidoideae) supports the allotetraploid origin hypothesis of Bauhinia.</title>
        <authorList>
            <person name="Zhong Y."/>
            <person name="Chen Y."/>
            <person name="Zheng D."/>
            <person name="Pang J."/>
            <person name="Liu Y."/>
            <person name="Luo S."/>
            <person name="Meng S."/>
            <person name="Qian L."/>
            <person name="Wei D."/>
            <person name="Dai S."/>
            <person name="Zhou R."/>
        </authorList>
    </citation>
    <scope>NUCLEOTIDE SEQUENCE [LARGE SCALE GENOMIC DNA]</scope>
    <source>
        <strain evidence="1">BV-YZ2020</strain>
    </source>
</reference>
<evidence type="ECO:0000313" key="2">
    <source>
        <dbReference type="Proteomes" id="UP000828941"/>
    </source>
</evidence>
<proteinExistence type="predicted"/>
<sequence length="66" mass="7909">MVRRKIKRQIEEPEARVLVPIQYLSLERRHLNLSLISVASIFVRFRSHVEGHIFNIRSEENFSYSI</sequence>
<evidence type="ECO:0000313" key="1">
    <source>
        <dbReference type="EMBL" id="KAI4300622.1"/>
    </source>
</evidence>
<dbReference type="EMBL" id="CM039438">
    <property type="protein sequence ID" value="KAI4300622.1"/>
    <property type="molecule type" value="Genomic_DNA"/>
</dbReference>
<comment type="caution">
    <text evidence="1">The sequence shown here is derived from an EMBL/GenBank/DDBJ whole genome shotgun (WGS) entry which is preliminary data.</text>
</comment>
<gene>
    <name evidence="1" type="ORF">L6164_033977</name>
</gene>